<proteinExistence type="predicted"/>
<protein>
    <submittedName>
        <fullName evidence="1">Uncharacterized protein</fullName>
    </submittedName>
</protein>
<name>A0A0C2W241_AMAMK</name>
<organism evidence="1 2">
    <name type="scientific">Amanita muscaria (strain Koide BX008)</name>
    <dbReference type="NCBI Taxonomy" id="946122"/>
    <lineage>
        <taxon>Eukaryota</taxon>
        <taxon>Fungi</taxon>
        <taxon>Dikarya</taxon>
        <taxon>Basidiomycota</taxon>
        <taxon>Agaricomycotina</taxon>
        <taxon>Agaricomycetes</taxon>
        <taxon>Agaricomycetidae</taxon>
        <taxon>Agaricales</taxon>
        <taxon>Pluteineae</taxon>
        <taxon>Amanitaceae</taxon>
        <taxon>Amanita</taxon>
    </lineage>
</organism>
<dbReference type="Proteomes" id="UP000054549">
    <property type="component" value="Unassembled WGS sequence"/>
</dbReference>
<keyword evidence="2" id="KW-1185">Reference proteome</keyword>
<reference evidence="1 2" key="1">
    <citation type="submission" date="2014-04" db="EMBL/GenBank/DDBJ databases">
        <title>Evolutionary Origins and Diversification of the Mycorrhizal Mutualists.</title>
        <authorList>
            <consortium name="DOE Joint Genome Institute"/>
            <consortium name="Mycorrhizal Genomics Consortium"/>
            <person name="Kohler A."/>
            <person name="Kuo A."/>
            <person name="Nagy L.G."/>
            <person name="Floudas D."/>
            <person name="Copeland A."/>
            <person name="Barry K.W."/>
            <person name="Cichocki N."/>
            <person name="Veneault-Fourrey C."/>
            <person name="LaButti K."/>
            <person name="Lindquist E.A."/>
            <person name="Lipzen A."/>
            <person name="Lundell T."/>
            <person name="Morin E."/>
            <person name="Murat C."/>
            <person name="Riley R."/>
            <person name="Ohm R."/>
            <person name="Sun H."/>
            <person name="Tunlid A."/>
            <person name="Henrissat B."/>
            <person name="Grigoriev I.V."/>
            <person name="Hibbett D.S."/>
            <person name="Martin F."/>
        </authorList>
    </citation>
    <scope>NUCLEOTIDE SEQUENCE [LARGE SCALE GENOMIC DNA]</scope>
    <source>
        <strain evidence="1 2">Koide BX008</strain>
    </source>
</reference>
<gene>
    <name evidence="1" type="ORF">M378DRAFT_173822</name>
</gene>
<dbReference type="AlphaFoldDB" id="A0A0C2W241"/>
<evidence type="ECO:0000313" key="2">
    <source>
        <dbReference type="Proteomes" id="UP000054549"/>
    </source>
</evidence>
<sequence length="71" mass="8049">RESCRFRVEGSRLPEINENEHARTPVWKASGVIGGFEGEVWTRHHIMDLGVRLTTLIHLPSSNIRVCLKGV</sequence>
<dbReference type="InParanoid" id="A0A0C2W241"/>
<evidence type="ECO:0000313" key="1">
    <source>
        <dbReference type="EMBL" id="KIL55167.1"/>
    </source>
</evidence>
<feature type="non-terminal residue" evidence="1">
    <location>
        <position position="1"/>
    </location>
</feature>
<dbReference type="EMBL" id="KN818558">
    <property type="protein sequence ID" value="KIL55167.1"/>
    <property type="molecule type" value="Genomic_DNA"/>
</dbReference>
<dbReference type="HOGENOM" id="CLU_2746803_0_0_1"/>
<accession>A0A0C2W241</accession>